<evidence type="ECO:0000313" key="2">
    <source>
        <dbReference type="Proteomes" id="UP000299102"/>
    </source>
</evidence>
<organism evidence="1 2">
    <name type="scientific">Eumeta variegata</name>
    <name type="common">Bagworm moth</name>
    <name type="synonym">Eumeta japonica</name>
    <dbReference type="NCBI Taxonomy" id="151549"/>
    <lineage>
        <taxon>Eukaryota</taxon>
        <taxon>Metazoa</taxon>
        <taxon>Ecdysozoa</taxon>
        <taxon>Arthropoda</taxon>
        <taxon>Hexapoda</taxon>
        <taxon>Insecta</taxon>
        <taxon>Pterygota</taxon>
        <taxon>Neoptera</taxon>
        <taxon>Endopterygota</taxon>
        <taxon>Lepidoptera</taxon>
        <taxon>Glossata</taxon>
        <taxon>Ditrysia</taxon>
        <taxon>Tineoidea</taxon>
        <taxon>Psychidae</taxon>
        <taxon>Oiketicinae</taxon>
        <taxon>Eumeta</taxon>
    </lineage>
</organism>
<reference evidence="1 2" key="1">
    <citation type="journal article" date="2019" name="Commun. Biol.">
        <title>The bagworm genome reveals a unique fibroin gene that provides high tensile strength.</title>
        <authorList>
            <person name="Kono N."/>
            <person name="Nakamura H."/>
            <person name="Ohtoshi R."/>
            <person name="Tomita M."/>
            <person name="Numata K."/>
            <person name="Arakawa K."/>
        </authorList>
    </citation>
    <scope>NUCLEOTIDE SEQUENCE [LARGE SCALE GENOMIC DNA]</scope>
</reference>
<comment type="caution">
    <text evidence="1">The sequence shown here is derived from an EMBL/GenBank/DDBJ whole genome shotgun (WGS) entry which is preliminary data.</text>
</comment>
<keyword evidence="2" id="KW-1185">Reference proteome</keyword>
<accession>A0A4C1ZZF3</accession>
<dbReference type="Proteomes" id="UP000299102">
    <property type="component" value="Unassembled WGS sequence"/>
</dbReference>
<gene>
    <name evidence="1" type="ORF">EVAR_67031_1</name>
</gene>
<protein>
    <submittedName>
        <fullName evidence="1">Uncharacterized protein</fullName>
    </submittedName>
</protein>
<dbReference type="OrthoDB" id="411823at2759"/>
<evidence type="ECO:0000313" key="1">
    <source>
        <dbReference type="EMBL" id="GBP92263.1"/>
    </source>
</evidence>
<sequence length="134" mass="15702">MVTNIISMLPRDIGRIPIVSHERADELARRATFTKKTAADYDKFLLSYAKKVIRAVSLEERQEPYAEGSIAEIQGVLHIFEERDMFLRERTALEAEIAARIERRHFLEILEDTAKRIKFLELCNLVIKRCHKFE</sequence>
<name>A0A4C1ZZF3_EUMVA</name>
<dbReference type="EMBL" id="BGZK01002255">
    <property type="protein sequence ID" value="GBP92263.1"/>
    <property type="molecule type" value="Genomic_DNA"/>
</dbReference>
<dbReference type="AlphaFoldDB" id="A0A4C1ZZF3"/>
<proteinExistence type="predicted"/>